<accession>A0AAV8XPS2</accession>
<proteinExistence type="predicted"/>
<dbReference type="EMBL" id="JAPWTK010000431">
    <property type="protein sequence ID" value="KAJ8940444.1"/>
    <property type="molecule type" value="Genomic_DNA"/>
</dbReference>
<dbReference type="AlphaFoldDB" id="A0AAV8XPS2"/>
<sequence length="68" mass="7520">MSMFCSAWRTTAQTYDITEYPYGKIVATPGFASLTNTPTDKPDAFHTPALVIGSRLVLTSCLLYLQRS</sequence>
<reference evidence="1" key="1">
    <citation type="journal article" date="2023" name="Insect Mol. Biol.">
        <title>Genome sequencing provides insights into the evolution of gene families encoding plant cell wall-degrading enzymes in longhorned beetles.</title>
        <authorList>
            <person name="Shin N.R."/>
            <person name="Okamura Y."/>
            <person name="Kirsch R."/>
            <person name="Pauchet Y."/>
        </authorList>
    </citation>
    <scope>NUCLEOTIDE SEQUENCE</scope>
    <source>
        <strain evidence="1">AMC_N1</strain>
    </source>
</reference>
<keyword evidence="2" id="KW-1185">Reference proteome</keyword>
<gene>
    <name evidence="1" type="ORF">NQ318_007144</name>
</gene>
<comment type="caution">
    <text evidence="1">The sequence shown here is derived from an EMBL/GenBank/DDBJ whole genome shotgun (WGS) entry which is preliminary data.</text>
</comment>
<evidence type="ECO:0000313" key="1">
    <source>
        <dbReference type="EMBL" id="KAJ8940444.1"/>
    </source>
</evidence>
<evidence type="ECO:0000313" key="2">
    <source>
        <dbReference type="Proteomes" id="UP001162162"/>
    </source>
</evidence>
<protein>
    <submittedName>
        <fullName evidence="1">Uncharacterized protein</fullName>
    </submittedName>
</protein>
<organism evidence="1 2">
    <name type="scientific">Aromia moschata</name>
    <dbReference type="NCBI Taxonomy" id="1265417"/>
    <lineage>
        <taxon>Eukaryota</taxon>
        <taxon>Metazoa</taxon>
        <taxon>Ecdysozoa</taxon>
        <taxon>Arthropoda</taxon>
        <taxon>Hexapoda</taxon>
        <taxon>Insecta</taxon>
        <taxon>Pterygota</taxon>
        <taxon>Neoptera</taxon>
        <taxon>Endopterygota</taxon>
        <taxon>Coleoptera</taxon>
        <taxon>Polyphaga</taxon>
        <taxon>Cucujiformia</taxon>
        <taxon>Chrysomeloidea</taxon>
        <taxon>Cerambycidae</taxon>
        <taxon>Cerambycinae</taxon>
        <taxon>Callichromatini</taxon>
        <taxon>Aromia</taxon>
    </lineage>
</organism>
<dbReference type="Proteomes" id="UP001162162">
    <property type="component" value="Unassembled WGS sequence"/>
</dbReference>
<name>A0AAV8XPS2_9CUCU</name>